<reference evidence="2" key="2">
    <citation type="journal article" date="2017" name="Nat. Plants">
        <title>The Aegilops tauschii genome reveals multiple impacts of transposons.</title>
        <authorList>
            <person name="Zhao G."/>
            <person name="Zou C."/>
            <person name="Li K."/>
            <person name="Wang K."/>
            <person name="Li T."/>
            <person name="Gao L."/>
            <person name="Zhang X."/>
            <person name="Wang H."/>
            <person name="Yang Z."/>
            <person name="Liu X."/>
            <person name="Jiang W."/>
            <person name="Mao L."/>
            <person name="Kong X."/>
            <person name="Jiao Y."/>
            <person name="Jia J."/>
        </authorList>
    </citation>
    <scope>NUCLEOTIDE SEQUENCE [LARGE SCALE GENOMIC DNA]</scope>
    <source>
        <strain evidence="2">cv. AL8/78</strain>
    </source>
</reference>
<dbReference type="EnsemblPlants" id="AET1Gv20078700.6">
    <property type="protein sequence ID" value="AET1Gv20078700.6"/>
    <property type="gene ID" value="AET1Gv20078700"/>
</dbReference>
<proteinExistence type="predicted"/>
<reference evidence="1" key="4">
    <citation type="submission" date="2019-03" db="UniProtKB">
        <authorList>
            <consortium name="EnsemblPlants"/>
        </authorList>
    </citation>
    <scope>IDENTIFICATION</scope>
</reference>
<dbReference type="Gramene" id="AET1Gv20078700.6">
    <property type="protein sequence ID" value="AET1Gv20078700.6"/>
    <property type="gene ID" value="AET1Gv20078700"/>
</dbReference>
<evidence type="ECO:0000313" key="2">
    <source>
        <dbReference type="Proteomes" id="UP000015105"/>
    </source>
</evidence>
<keyword evidence="2" id="KW-1185">Reference proteome</keyword>
<reference evidence="1" key="3">
    <citation type="journal article" date="2017" name="Nature">
        <title>Genome sequence of the progenitor of the wheat D genome Aegilops tauschii.</title>
        <authorList>
            <person name="Luo M.C."/>
            <person name="Gu Y.Q."/>
            <person name="Puiu D."/>
            <person name="Wang H."/>
            <person name="Twardziok S.O."/>
            <person name="Deal K.R."/>
            <person name="Huo N."/>
            <person name="Zhu T."/>
            <person name="Wang L."/>
            <person name="Wang Y."/>
            <person name="McGuire P.E."/>
            <person name="Liu S."/>
            <person name="Long H."/>
            <person name="Ramasamy R.K."/>
            <person name="Rodriguez J.C."/>
            <person name="Van S.L."/>
            <person name="Yuan L."/>
            <person name="Wang Z."/>
            <person name="Xia Z."/>
            <person name="Xiao L."/>
            <person name="Anderson O.D."/>
            <person name="Ouyang S."/>
            <person name="Liang Y."/>
            <person name="Zimin A.V."/>
            <person name="Pertea G."/>
            <person name="Qi P."/>
            <person name="Bennetzen J.L."/>
            <person name="Dai X."/>
            <person name="Dawson M.W."/>
            <person name="Muller H.G."/>
            <person name="Kugler K."/>
            <person name="Rivarola-Duarte L."/>
            <person name="Spannagl M."/>
            <person name="Mayer K.F.X."/>
            <person name="Lu F.H."/>
            <person name="Bevan M.W."/>
            <person name="Leroy P."/>
            <person name="Li P."/>
            <person name="You F.M."/>
            <person name="Sun Q."/>
            <person name="Liu Z."/>
            <person name="Lyons E."/>
            <person name="Wicker T."/>
            <person name="Salzberg S.L."/>
            <person name="Devos K.M."/>
            <person name="Dvorak J."/>
        </authorList>
    </citation>
    <scope>NUCLEOTIDE SEQUENCE [LARGE SCALE GENOMIC DNA]</scope>
    <source>
        <strain evidence="1">cv. AL8/78</strain>
    </source>
</reference>
<dbReference type="Proteomes" id="UP000015105">
    <property type="component" value="Chromosome 1D"/>
</dbReference>
<name>A0A452XNE1_AEGTS</name>
<dbReference type="AlphaFoldDB" id="A0A452XNE1"/>
<organism evidence="1 2">
    <name type="scientific">Aegilops tauschii subsp. strangulata</name>
    <name type="common">Goatgrass</name>
    <dbReference type="NCBI Taxonomy" id="200361"/>
    <lineage>
        <taxon>Eukaryota</taxon>
        <taxon>Viridiplantae</taxon>
        <taxon>Streptophyta</taxon>
        <taxon>Embryophyta</taxon>
        <taxon>Tracheophyta</taxon>
        <taxon>Spermatophyta</taxon>
        <taxon>Magnoliopsida</taxon>
        <taxon>Liliopsida</taxon>
        <taxon>Poales</taxon>
        <taxon>Poaceae</taxon>
        <taxon>BOP clade</taxon>
        <taxon>Pooideae</taxon>
        <taxon>Triticodae</taxon>
        <taxon>Triticeae</taxon>
        <taxon>Triticinae</taxon>
        <taxon>Aegilops</taxon>
    </lineage>
</organism>
<reference evidence="2" key="1">
    <citation type="journal article" date="2014" name="Science">
        <title>Ancient hybridizations among the ancestral genomes of bread wheat.</title>
        <authorList>
            <consortium name="International Wheat Genome Sequencing Consortium,"/>
            <person name="Marcussen T."/>
            <person name="Sandve S.R."/>
            <person name="Heier L."/>
            <person name="Spannagl M."/>
            <person name="Pfeifer M."/>
            <person name="Jakobsen K.S."/>
            <person name="Wulff B.B."/>
            <person name="Steuernagel B."/>
            <person name="Mayer K.F."/>
            <person name="Olsen O.A."/>
        </authorList>
    </citation>
    <scope>NUCLEOTIDE SEQUENCE [LARGE SCALE GENOMIC DNA]</scope>
    <source>
        <strain evidence="2">cv. AL8/78</strain>
    </source>
</reference>
<reference evidence="1" key="5">
    <citation type="journal article" date="2021" name="G3 (Bethesda)">
        <title>Aegilops tauschii genome assembly Aet v5.0 features greater sequence contiguity and improved annotation.</title>
        <authorList>
            <person name="Wang L."/>
            <person name="Zhu T."/>
            <person name="Rodriguez J.C."/>
            <person name="Deal K.R."/>
            <person name="Dubcovsky J."/>
            <person name="McGuire P.E."/>
            <person name="Lux T."/>
            <person name="Spannagl M."/>
            <person name="Mayer K.F.X."/>
            <person name="Baldrich P."/>
            <person name="Meyers B.C."/>
            <person name="Huo N."/>
            <person name="Gu Y.Q."/>
            <person name="Zhou H."/>
            <person name="Devos K.M."/>
            <person name="Bennetzen J.L."/>
            <person name="Unver T."/>
            <person name="Budak H."/>
            <person name="Gulick P.J."/>
            <person name="Galiba G."/>
            <person name="Kalapos B."/>
            <person name="Nelson D.R."/>
            <person name="Li P."/>
            <person name="You F.M."/>
            <person name="Luo M.C."/>
            <person name="Dvorak J."/>
        </authorList>
    </citation>
    <scope>NUCLEOTIDE SEQUENCE [LARGE SCALE GENOMIC DNA]</scope>
    <source>
        <strain evidence="1">cv. AL8/78</strain>
    </source>
</reference>
<accession>A0A452XNE1</accession>
<protein>
    <submittedName>
        <fullName evidence="1">Uncharacterized protein</fullName>
    </submittedName>
</protein>
<evidence type="ECO:0000313" key="1">
    <source>
        <dbReference type="EnsemblPlants" id="AET1Gv20078700.6"/>
    </source>
</evidence>
<sequence length="145" mass="15479">PSKRCAGAAMMVASVVPSPLAGPALARPGRTRLLPPCDLPAGSSLQSASGCRIARGGARRPQHISFAAGGGAEGDAFVVEGATNVKFSRELTVPGHKEPLIILGTAHSRLQRQVLRQGIRRSVLCGYLHRTRYRAMEKKGWPRDF</sequence>